<dbReference type="Proteomes" id="UP000076825">
    <property type="component" value="Chromosome 1"/>
</dbReference>
<gene>
    <name evidence="1" type="ORF">SAMEA3906487_00289</name>
</gene>
<keyword evidence="2" id="KW-1185">Reference proteome</keyword>
<protein>
    <recommendedName>
        <fullName evidence="3">Phage protein</fullName>
    </recommendedName>
</protein>
<organism evidence="1 2">
    <name type="scientific">Bordetella trematum</name>
    <dbReference type="NCBI Taxonomy" id="123899"/>
    <lineage>
        <taxon>Bacteria</taxon>
        <taxon>Pseudomonadati</taxon>
        <taxon>Pseudomonadota</taxon>
        <taxon>Betaproteobacteria</taxon>
        <taxon>Burkholderiales</taxon>
        <taxon>Alcaligenaceae</taxon>
        <taxon>Bordetella</taxon>
    </lineage>
</organism>
<dbReference type="AlphaFoldDB" id="A0A157KTU2"/>
<proteinExistence type="predicted"/>
<evidence type="ECO:0000313" key="2">
    <source>
        <dbReference type="Proteomes" id="UP000076825"/>
    </source>
</evidence>
<dbReference type="PATRIC" id="fig|123899.6.peg.271"/>
<sequence length="107" mass="11204">MTQPYLYEILIRGASSGIAGAHVVYAADSVNALTGETRTDVGAAQPVVLQDPLNAILGEVTVKAIQENDALKATVSRLNDELLARSSELEAMQLALTEAQAQLAGNP</sequence>
<evidence type="ECO:0000313" key="1">
    <source>
        <dbReference type="EMBL" id="SAI66502.1"/>
    </source>
</evidence>
<dbReference type="RefSeq" id="WP_063491436.1">
    <property type="nucleotide sequence ID" value="NZ_CP016340.1"/>
</dbReference>
<accession>A0A157KTU2</accession>
<dbReference type="STRING" id="123899.SAMEA3906487_00289"/>
<evidence type="ECO:0008006" key="3">
    <source>
        <dbReference type="Google" id="ProtNLM"/>
    </source>
</evidence>
<dbReference type="KEGG" id="btrm:SAMEA390648700289"/>
<reference evidence="1 2" key="1">
    <citation type="submission" date="2016-04" db="EMBL/GenBank/DDBJ databases">
        <authorList>
            <consortium name="Pathogen Informatics"/>
        </authorList>
    </citation>
    <scope>NUCLEOTIDE SEQUENCE [LARGE SCALE GENOMIC DNA]</scope>
    <source>
        <strain evidence="1 2">H044680328</strain>
    </source>
</reference>
<dbReference type="EMBL" id="LT546645">
    <property type="protein sequence ID" value="SAI66502.1"/>
    <property type="molecule type" value="Genomic_DNA"/>
</dbReference>
<dbReference type="GeneID" id="56588295"/>
<name>A0A157KTU2_9BORD</name>